<dbReference type="AlphaFoldDB" id="A0A1D6HUB8"/>
<evidence type="ECO:0000256" key="1">
    <source>
        <dbReference type="SAM" id="MobiDB-lite"/>
    </source>
</evidence>
<accession>A0A1D6HUB8</accession>
<dbReference type="STRING" id="4577.A0A1D6HUB8"/>
<dbReference type="InterPro" id="IPR011989">
    <property type="entry name" value="ARM-like"/>
</dbReference>
<dbReference type="PANTHER" id="PTHR12609">
    <property type="entry name" value="MICROTUBULE ASSOCIATED PROTEIN XMAP215"/>
    <property type="match status" value="1"/>
</dbReference>
<dbReference type="SMART" id="SM01349">
    <property type="entry name" value="TOG"/>
    <property type="match status" value="1"/>
</dbReference>
<sequence>MASSAGGASSSLVKNEPYMRAVKIYLKSLDIQMEKQLAKTWRSTTGRSTNCTSGVSRSSLRIMFANNSIKECRGCRFVEAQVLDGAGTSIAALETIWNALGFNVSGPELFSALRGRLYDSNKNLVMATLSTIGGLVSAMGPSVEKSSKGILADVLKCLGDNKKHMRECTLTALDSLVAAAQLEKMDKSSKVRKAAESLMNEILRICGQEMVGRNLKDLPSPTLAIVSERLKLSTLKDLPSPTLAIVSERLKLSTAHEGFSESVKVVSTSMSLPSKAGLKNNKHGPNDRGSNVGKPVSQV</sequence>
<evidence type="ECO:0000313" key="2">
    <source>
        <dbReference type="EMBL" id="ONM51897.1"/>
    </source>
</evidence>
<dbReference type="Gene3D" id="1.25.10.10">
    <property type="entry name" value="Leucine-rich Repeat Variant"/>
    <property type="match status" value="1"/>
</dbReference>
<name>A0A1D6HUB8_MAIZE</name>
<dbReference type="GO" id="GO:0061863">
    <property type="term" value="F:microtubule plus end polymerase"/>
    <property type="evidence" value="ECO:0007669"/>
    <property type="project" value="InterPro"/>
</dbReference>
<dbReference type="EMBL" id="CM007650">
    <property type="protein sequence ID" value="ONM51897.1"/>
    <property type="molecule type" value="Genomic_DNA"/>
</dbReference>
<dbReference type="SUPFAM" id="SSF48371">
    <property type="entry name" value="ARM repeat"/>
    <property type="match status" value="1"/>
</dbReference>
<dbReference type="InterPro" id="IPR034085">
    <property type="entry name" value="TOG"/>
</dbReference>
<gene>
    <name evidence="2" type="ORF">ZEAMMB73_Zm00001d019005</name>
</gene>
<proteinExistence type="predicted"/>
<reference evidence="2" key="1">
    <citation type="submission" date="2015-12" db="EMBL/GenBank/DDBJ databases">
        <title>Update maize B73 reference genome by single molecule sequencing technologies.</title>
        <authorList>
            <consortium name="Maize Genome Sequencing Project"/>
            <person name="Ware D."/>
        </authorList>
    </citation>
    <scope>NUCLEOTIDE SEQUENCE [LARGE SCALE GENOMIC DNA]</scope>
    <source>
        <tissue evidence="2">Seedling</tissue>
    </source>
</reference>
<feature type="region of interest" description="Disordered" evidence="1">
    <location>
        <begin position="270"/>
        <end position="299"/>
    </location>
</feature>
<dbReference type="GO" id="GO:0030951">
    <property type="term" value="P:establishment or maintenance of microtubule cytoskeleton polarity"/>
    <property type="evidence" value="ECO:0007669"/>
    <property type="project" value="InterPro"/>
</dbReference>
<protein>
    <submittedName>
        <fullName evidence="2">Protein MOR1</fullName>
    </submittedName>
</protein>
<dbReference type="GO" id="GO:0051010">
    <property type="term" value="F:microtubule plus-end binding"/>
    <property type="evidence" value="ECO:0007669"/>
    <property type="project" value="InterPro"/>
</dbReference>
<dbReference type="InterPro" id="IPR016024">
    <property type="entry name" value="ARM-type_fold"/>
</dbReference>
<dbReference type="InParanoid" id="A0A1D6HUB8"/>
<dbReference type="ExpressionAtlas" id="A0A1D6HUB8">
    <property type="expression patterns" value="baseline"/>
</dbReference>
<dbReference type="InterPro" id="IPR045110">
    <property type="entry name" value="XMAP215"/>
</dbReference>
<dbReference type="GO" id="GO:0046785">
    <property type="term" value="P:microtubule polymerization"/>
    <property type="evidence" value="ECO:0007669"/>
    <property type="project" value="InterPro"/>
</dbReference>
<organism evidence="2">
    <name type="scientific">Zea mays</name>
    <name type="common">Maize</name>
    <dbReference type="NCBI Taxonomy" id="4577"/>
    <lineage>
        <taxon>Eukaryota</taxon>
        <taxon>Viridiplantae</taxon>
        <taxon>Streptophyta</taxon>
        <taxon>Embryophyta</taxon>
        <taxon>Tracheophyta</taxon>
        <taxon>Spermatophyta</taxon>
        <taxon>Magnoliopsida</taxon>
        <taxon>Liliopsida</taxon>
        <taxon>Poales</taxon>
        <taxon>Poaceae</taxon>
        <taxon>PACMAD clade</taxon>
        <taxon>Panicoideae</taxon>
        <taxon>Andropogonodae</taxon>
        <taxon>Andropogoneae</taxon>
        <taxon>Tripsacinae</taxon>
        <taxon>Zea</taxon>
    </lineage>
</organism>
<dbReference type="GO" id="GO:0007051">
    <property type="term" value="P:spindle organization"/>
    <property type="evidence" value="ECO:0007669"/>
    <property type="project" value="InterPro"/>
</dbReference>